<reference evidence="1 2" key="1">
    <citation type="submission" date="2020-07" db="EMBL/GenBank/DDBJ databases">
        <title>Sequencing the genomes of 1000 actinobacteria strains.</title>
        <authorList>
            <person name="Klenk H.-P."/>
        </authorList>
    </citation>
    <scope>NUCLEOTIDE SEQUENCE [LARGE SCALE GENOMIC DNA]</scope>
    <source>
        <strain evidence="1 2">DSM 45278</strain>
    </source>
</reference>
<proteinExistence type="predicted"/>
<dbReference type="Proteomes" id="UP000584931">
    <property type="component" value="Unassembled WGS sequence"/>
</dbReference>
<gene>
    <name evidence="1" type="ORF">HNR06_000376</name>
</gene>
<dbReference type="AlphaFoldDB" id="A0A7Y9X9C2"/>
<protein>
    <submittedName>
        <fullName evidence="1">Uncharacterized protein</fullName>
    </submittedName>
</protein>
<comment type="caution">
    <text evidence="1">The sequence shown here is derived from an EMBL/GenBank/DDBJ whole genome shotgun (WGS) entry which is preliminary data.</text>
</comment>
<evidence type="ECO:0000313" key="2">
    <source>
        <dbReference type="Proteomes" id="UP000584931"/>
    </source>
</evidence>
<organism evidence="1 2">
    <name type="scientific">Nocardiopsis sinuspersici</name>
    <dbReference type="NCBI Taxonomy" id="501010"/>
    <lineage>
        <taxon>Bacteria</taxon>
        <taxon>Bacillati</taxon>
        <taxon>Actinomycetota</taxon>
        <taxon>Actinomycetes</taxon>
        <taxon>Streptosporangiales</taxon>
        <taxon>Nocardiopsidaceae</taxon>
        <taxon>Nocardiopsis</taxon>
    </lineage>
</organism>
<sequence>MTASAVKALLTEATPMGVPAVIGSPRESVP</sequence>
<name>A0A7Y9X9C2_9ACTN</name>
<dbReference type="EMBL" id="JACCHL010000001">
    <property type="protein sequence ID" value="NYH50787.1"/>
    <property type="molecule type" value="Genomic_DNA"/>
</dbReference>
<accession>A0A7Y9X9C2</accession>
<evidence type="ECO:0000313" key="1">
    <source>
        <dbReference type="EMBL" id="NYH50787.1"/>
    </source>
</evidence>